<dbReference type="Proteomes" id="UP001142055">
    <property type="component" value="Chromosome 3"/>
</dbReference>
<evidence type="ECO:0000256" key="6">
    <source>
        <dbReference type="ARBA" id="ARBA00023157"/>
    </source>
</evidence>
<proteinExistence type="inferred from homology"/>
<dbReference type="PROSITE" id="PS00250">
    <property type="entry name" value="TGF_BETA_1"/>
    <property type="match status" value="1"/>
</dbReference>
<comment type="similarity">
    <text evidence="2 8">Belongs to the TGF-beta family.</text>
</comment>
<evidence type="ECO:0000313" key="11">
    <source>
        <dbReference type="EMBL" id="KAJ6218510.1"/>
    </source>
</evidence>
<dbReference type="InterPro" id="IPR017948">
    <property type="entry name" value="TGFb_CS"/>
</dbReference>
<dbReference type="Pfam" id="PF00688">
    <property type="entry name" value="TGFb_propeptide"/>
    <property type="match status" value="1"/>
</dbReference>
<evidence type="ECO:0000256" key="4">
    <source>
        <dbReference type="ARBA" id="ARBA00022729"/>
    </source>
</evidence>
<reference evidence="11" key="1">
    <citation type="submission" date="2022-12" db="EMBL/GenBank/DDBJ databases">
        <title>Genome assemblies of Blomia tropicalis.</title>
        <authorList>
            <person name="Cui Y."/>
        </authorList>
    </citation>
    <scope>NUCLEOTIDE SEQUENCE</scope>
    <source>
        <tissue evidence="11">Adult mites</tissue>
    </source>
</reference>
<dbReference type="InterPro" id="IPR015615">
    <property type="entry name" value="TGF-beta-rel"/>
</dbReference>
<dbReference type="GO" id="GO:0008083">
    <property type="term" value="F:growth factor activity"/>
    <property type="evidence" value="ECO:0007669"/>
    <property type="project" value="UniProtKB-KW"/>
</dbReference>
<sequence>MGLNARPRPENYRKVPEYMFELYKWFDESRDQQIDDDEDDNIVDDDLQIESPKTYDVALTSEDLWHIHHKRSKRSIENHRLDRFNTNNDHQIHQRKRGTQPPRVSLTGPAHTIISHPLDNHNHDKINRRTKRDSSKTNRSIEEAHLTFNLTLPFGEMLQGAELRLYRNSIYETNNVIRNKTRASTRRWWSPYHWSIRYRSSSPSSSLSSIVNSQKMDEPMERRADDQQSTTTSSTNINMNESQYQQRINVYHLLRPIDELHLISNTEMTPILKLIDTQVIDVRHSGWLSFDIKPAIECWLADPSVNFGLLVTFTDKSGRNQSSHSNLVIVNQEDSIVQSMNVMNGNDDDVDEINEWHELQPMVVTFSSKHGNEKRKHHSRVKRDHHHQPNTNPSASSSFPTPPTRTNSNKYRMKTNNGRRHRPHHTRSRKPNARGRNKSNDRCARQPLYFDFQTVGWTDWVVSPSGFPTYFCQGECSYPLESHLNYTNHATIQAILNSMNPASVPLPCCVPTDLSPITLLYYDVSGNIVVRRKKMELTDGSPVVSNVSMKFDALMLN</sequence>
<dbReference type="SUPFAM" id="SSF57501">
    <property type="entry name" value="Cystine-knot cytokines"/>
    <property type="match status" value="1"/>
</dbReference>
<dbReference type="PANTHER" id="PTHR11848">
    <property type="entry name" value="TGF-BETA FAMILY"/>
    <property type="match status" value="1"/>
</dbReference>
<feature type="compositionally biased region" description="Low complexity" evidence="9">
    <location>
        <begin position="389"/>
        <end position="409"/>
    </location>
</feature>
<dbReference type="EMBL" id="JAPWDV010000003">
    <property type="protein sequence ID" value="KAJ6218510.1"/>
    <property type="molecule type" value="Genomic_DNA"/>
</dbReference>
<dbReference type="AlphaFoldDB" id="A0A9Q0M707"/>
<dbReference type="Gene3D" id="2.60.120.970">
    <property type="match status" value="1"/>
</dbReference>
<dbReference type="PANTHER" id="PTHR11848:SF263">
    <property type="entry name" value="PROTEIN DECAPENTAPLEGIC"/>
    <property type="match status" value="1"/>
</dbReference>
<feature type="region of interest" description="Disordered" evidence="9">
    <location>
        <begin position="201"/>
        <end position="239"/>
    </location>
</feature>
<feature type="compositionally biased region" description="Basic residues" evidence="9">
    <location>
        <begin position="372"/>
        <end position="388"/>
    </location>
</feature>
<name>A0A9Q0M707_BLOTA</name>
<evidence type="ECO:0000256" key="5">
    <source>
        <dbReference type="ARBA" id="ARBA00023030"/>
    </source>
</evidence>
<dbReference type="GO" id="GO:0005125">
    <property type="term" value="F:cytokine activity"/>
    <property type="evidence" value="ECO:0007669"/>
    <property type="project" value="TreeGrafter"/>
</dbReference>
<gene>
    <name evidence="11" type="ORF">RDWZM_009667</name>
</gene>
<evidence type="ECO:0000256" key="1">
    <source>
        <dbReference type="ARBA" id="ARBA00004613"/>
    </source>
</evidence>
<dbReference type="InterPro" id="IPR001111">
    <property type="entry name" value="TGF-b_propeptide"/>
</dbReference>
<evidence type="ECO:0000256" key="7">
    <source>
        <dbReference type="ARBA" id="ARBA00023180"/>
    </source>
</evidence>
<accession>A0A9Q0M707</accession>
<evidence type="ECO:0000313" key="12">
    <source>
        <dbReference type="Proteomes" id="UP001142055"/>
    </source>
</evidence>
<dbReference type="FunFam" id="2.10.90.10:FF:000001">
    <property type="entry name" value="Bone morphogenetic protein 4"/>
    <property type="match status" value="1"/>
</dbReference>
<comment type="caution">
    <text evidence="11">The sequence shown here is derived from an EMBL/GenBank/DDBJ whole genome shotgun (WGS) entry which is preliminary data.</text>
</comment>
<dbReference type="OMA" id="EWHELQP"/>
<evidence type="ECO:0000259" key="10">
    <source>
        <dbReference type="PROSITE" id="PS51362"/>
    </source>
</evidence>
<keyword evidence="6" id="KW-1015">Disulfide bond</keyword>
<keyword evidence="7" id="KW-0325">Glycoprotein</keyword>
<keyword evidence="5 8" id="KW-0339">Growth factor</keyword>
<evidence type="ECO:0000256" key="3">
    <source>
        <dbReference type="ARBA" id="ARBA00022525"/>
    </source>
</evidence>
<feature type="compositionally biased region" description="Basic residues" evidence="9">
    <location>
        <begin position="411"/>
        <end position="437"/>
    </location>
</feature>
<dbReference type="Pfam" id="PF00019">
    <property type="entry name" value="TGF_beta"/>
    <property type="match status" value="1"/>
</dbReference>
<feature type="compositionally biased region" description="Basic and acidic residues" evidence="9">
    <location>
        <begin position="118"/>
        <end position="138"/>
    </location>
</feature>
<feature type="compositionally biased region" description="Basic and acidic residues" evidence="9">
    <location>
        <begin position="215"/>
        <end position="226"/>
    </location>
</feature>
<keyword evidence="12" id="KW-1185">Reference proteome</keyword>
<protein>
    <recommendedName>
        <fullName evidence="10">TGF-beta family profile domain-containing protein</fullName>
    </recommendedName>
</protein>
<keyword evidence="3" id="KW-0964">Secreted</keyword>
<organism evidence="11 12">
    <name type="scientific">Blomia tropicalis</name>
    <name type="common">Mite</name>
    <dbReference type="NCBI Taxonomy" id="40697"/>
    <lineage>
        <taxon>Eukaryota</taxon>
        <taxon>Metazoa</taxon>
        <taxon>Ecdysozoa</taxon>
        <taxon>Arthropoda</taxon>
        <taxon>Chelicerata</taxon>
        <taxon>Arachnida</taxon>
        <taxon>Acari</taxon>
        <taxon>Acariformes</taxon>
        <taxon>Sarcoptiformes</taxon>
        <taxon>Astigmata</taxon>
        <taxon>Glycyphagoidea</taxon>
        <taxon>Echimyopodidae</taxon>
        <taxon>Blomia</taxon>
    </lineage>
</organism>
<dbReference type="InterPro" id="IPR029034">
    <property type="entry name" value="Cystine-knot_cytokine"/>
</dbReference>
<dbReference type="PROSITE" id="PS51362">
    <property type="entry name" value="TGF_BETA_2"/>
    <property type="match status" value="1"/>
</dbReference>
<feature type="domain" description="TGF-beta family profile" evidence="10">
    <location>
        <begin position="424"/>
        <end position="543"/>
    </location>
</feature>
<dbReference type="SMART" id="SM00204">
    <property type="entry name" value="TGFB"/>
    <property type="match status" value="1"/>
</dbReference>
<feature type="region of interest" description="Disordered" evidence="9">
    <location>
        <begin position="366"/>
        <end position="441"/>
    </location>
</feature>
<dbReference type="GO" id="GO:0005615">
    <property type="term" value="C:extracellular space"/>
    <property type="evidence" value="ECO:0007669"/>
    <property type="project" value="TreeGrafter"/>
</dbReference>
<keyword evidence="4" id="KW-0732">Signal</keyword>
<evidence type="ECO:0000256" key="2">
    <source>
        <dbReference type="ARBA" id="ARBA00006656"/>
    </source>
</evidence>
<dbReference type="Gene3D" id="2.10.90.10">
    <property type="entry name" value="Cystine-knot cytokines"/>
    <property type="match status" value="1"/>
</dbReference>
<feature type="region of interest" description="Disordered" evidence="9">
    <location>
        <begin position="112"/>
        <end position="138"/>
    </location>
</feature>
<dbReference type="InterPro" id="IPR001839">
    <property type="entry name" value="TGF-b_C"/>
</dbReference>
<evidence type="ECO:0000256" key="8">
    <source>
        <dbReference type="RuleBase" id="RU000354"/>
    </source>
</evidence>
<comment type="subcellular location">
    <subcellularLocation>
        <location evidence="1">Secreted</location>
    </subcellularLocation>
</comment>
<evidence type="ECO:0000256" key="9">
    <source>
        <dbReference type="SAM" id="MobiDB-lite"/>
    </source>
</evidence>